<feature type="signal peptide" evidence="1">
    <location>
        <begin position="1"/>
        <end position="22"/>
    </location>
</feature>
<gene>
    <name evidence="2" type="ORF">KP509_12G041600</name>
</gene>
<keyword evidence="1" id="KW-0732">Signal</keyword>
<dbReference type="AlphaFoldDB" id="A0A8T2TNZ4"/>
<evidence type="ECO:0000313" key="3">
    <source>
        <dbReference type="Proteomes" id="UP000825935"/>
    </source>
</evidence>
<proteinExistence type="predicted"/>
<keyword evidence="3" id="KW-1185">Reference proteome</keyword>
<feature type="chain" id="PRO_5035819894" evidence="1">
    <location>
        <begin position="23"/>
        <end position="58"/>
    </location>
</feature>
<evidence type="ECO:0000256" key="1">
    <source>
        <dbReference type="SAM" id="SignalP"/>
    </source>
</evidence>
<sequence length="58" mass="6407">MSAMIVSCSLPLFLCLLFQNSAVIGPSLPFSLKFWKNSCSHRIMHSGDPSHPPLFEGE</sequence>
<name>A0A8T2TNZ4_CERRI</name>
<reference evidence="2" key="1">
    <citation type="submission" date="2021-08" db="EMBL/GenBank/DDBJ databases">
        <title>WGS assembly of Ceratopteris richardii.</title>
        <authorList>
            <person name="Marchant D.B."/>
            <person name="Chen G."/>
            <person name="Jenkins J."/>
            <person name="Shu S."/>
            <person name="Leebens-Mack J."/>
            <person name="Grimwood J."/>
            <person name="Schmutz J."/>
            <person name="Soltis P."/>
            <person name="Soltis D."/>
            <person name="Chen Z.-H."/>
        </authorList>
    </citation>
    <scope>NUCLEOTIDE SEQUENCE</scope>
    <source>
        <strain evidence="2">Whitten #5841</strain>
        <tissue evidence="2">Leaf</tissue>
    </source>
</reference>
<dbReference type="EMBL" id="CM035417">
    <property type="protein sequence ID" value="KAH7423155.1"/>
    <property type="molecule type" value="Genomic_DNA"/>
</dbReference>
<comment type="caution">
    <text evidence="2">The sequence shown here is derived from an EMBL/GenBank/DDBJ whole genome shotgun (WGS) entry which is preliminary data.</text>
</comment>
<evidence type="ECO:0000313" key="2">
    <source>
        <dbReference type="EMBL" id="KAH7423155.1"/>
    </source>
</evidence>
<dbReference type="Proteomes" id="UP000825935">
    <property type="component" value="Chromosome 12"/>
</dbReference>
<organism evidence="2 3">
    <name type="scientific">Ceratopteris richardii</name>
    <name type="common">Triangle waterfern</name>
    <dbReference type="NCBI Taxonomy" id="49495"/>
    <lineage>
        <taxon>Eukaryota</taxon>
        <taxon>Viridiplantae</taxon>
        <taxon>Streptophyta</taxon>
        <taxon>Embryophyta</taxon>
        <taxon>Tracheophyta</taxon>
        <taxon>Polypodiopsida</taxon>
        <taxon>Polypodiidae</taxon>
        <taxon>Polypodiales</taxon>
        <taxon>Pteridineae</taxon>
        <taxon>Pteridaceae</taxon>
        <taxon>Parkerioideae</taxon>
        <taxon>Ceratopteris</taxon>
    </lineage>
</organism>
<protein>
    <submittedName>
        <fullName evidence="2">Uncharacterized protein</fullName>
    </submittedName>
</protein>
<accession>A0A8T2TNZ4</accession>